<accession>A0A832ZWW9</accession>
<comment type="caution">
    <text evidence="3">The sequence shown here is derived from an EMBL/GenBank/DDBJ whole genome shotgun (WGS) entry which is preliminary data.</text>
</comment>
<reference evidence="3" key="1">
    <citation type="journal article" date="2020" name="ISME J.">
        <title>Gammaproteobacteria mediating utilization of methyl-, sulfur- and petroleum organic compounds in deep ocean hydrothermal plumes.</title>
        <authorList>
            <person name="Zhou Z."/>
            <person name="Liu Y."/>
            <person name="Pan J."/>
            <person name="Cron B.R."/>
            <person name="Toner B.M."/>
            <person name="Anantharaman K."/>
            <person name="Breier J.A."/>
            <person name="Dick G.J."/>
            <person name="Li M."/>
        </authorList>
    </citation>
    <scope>NUCLEOTIDE SEQUENCE</scope>
    <source>
        <strain evidence="3">SZUA-1515</strain>
    </source>
</reference>
<proteinExistence type="inferred from homology"/>
<evidence type="ECO:0000256" key="1">
    <source>
        <dbReference type="ARBA" id="ARBA00007637"/>
    </source>
</evidence>
<name>A0A832ZWW9_CALS0</name>
<dbReference type="SUPFAM" id="SSF51735">
    <property type="entry name" value="NAD(P)-binding Rossmann-fold domains"/>
    <property type="match status" value="1"/>
</dbReference>
<protein>
    <submittedName>
        <fullName evidence="3">NAD(P)-dependent oxidoreductase</fullName>
    </submittedName>
</protein>
<feature type="domain" description="NAD-dependent epimerase/dehydratase" evidence="2">
    <location>
        <begin position="3"/>
        <end position="244"/>
    </location>
</feature>
<evidence type="ECO:0000259" key="2">
    <source>
        <dbReference type="Pfam" id="PF01370"/>
    </source>
</evidence>
<dbReference type="AlphaFoldDB" id="A0A832ZWW9"/>
<evidence type="ECO:0000313" key="4">
    <source>
        <dbReference type="Proteomes" id="UP000608579"/>
    </source>
</evidence>
<dbReference type="Gene3D" id="3.40.50.720">
    <property type="entry name" value="NAD(P)-binding Rossmann-like Domain"/>
    <property type="match status" value="1"/>
</dbReference>
<sequence length="315" mass="34910">MHVMVTGTGFIGSYVVKNLLEQGHEVIFYGFFENPTAIRDVVGHGVFTEVKGDVLDYDLLEKTMKENSVESVVHTAAVLIAGARENPLNAVKVNVLGTANVLEAARKTDVEKIVYTSSGQVYAMLNPYVEVPKPDSGVVKEEESILPGSVYATTKAASEYLGLNYSNIYGIDFIALRLPTVYGGWLGQMGRAGVLKTMCEKALRGEDLTVDEYKSEWGYVKDMARACVLAVSKRKPKYRIMNVGSGKINSLREAVDILKGELGDNRVKINVKEVQQPERLPSDLSKAREELGYEPEYDFEKGVRDLLDWAKKHYG</sequence>
<dbReference type="Proteomes" id="UP000608579">
    <property type="component" value="Unassembled WGS sequence"/>
</dbReference>
<gene>
    <name evidence="3" type="ORF">EYH45_07145</name>
</gene>
<dbReference type="EMBL" id="DQVM01000138">
    <property type="protein sequence ID" value="HIQ30324.1"/>
    <property type="molecule type" value="Genomic_DNA"/>
</dbReference>
<organism evidence="3 4">
    <name type="scientific">Caldiarchaeum subterraneum</name>
    <dbReference type="NCBI Taxonomy" id="311458"/>
    <lineage>
        <taxon>Archaea</taxon>
        <taxon>Nitrososphaerota</taxon>
        <taxon>Candidatus Caldarchaeales</taxon>
        <taxon>Candidatus Caldarchaeaceae</taxon>
        <taxon>Candidatus Caldarchaeum</taxon>
    </lineage>
</organism>
<dbReference type="PANTHER" id="PTHR43000">
    <property type="entry name" value="DTDP-D-GLUCOSE 4,6-DEHYDRATASE-RELATED"/>
    <property type="match status" value="1"/>
</dbReference>
<dbReference type="Pfam" id="PF01370">
    <property type="entry name" value="Epimerase"/>
    <property type="match status" value="1"/>
</dbReference>
<evidence type="ECO:0000313" key="3">
    <source>
        <dbReference type="EMBL" id="HIQ30324.1"/>
    </source>
</evidence>
<dbReference type="InterPro" id="IPR036291">
    <property type="entry name" value="NAD(P)-bd_dom_sf"/>
</dbReference>
<comment type="similarity">
    <text evidence="1">Belongs to the NAD(P)-dependent epimerase/dehydratase family.</text>
</comment>
<dbReference type="InterPro" id="IPR001509">
    <property type="entry name" value="Epimerase_deHydtase"/>
</dbReference>